<feature type="transmembrane region" description="Helical" evidence="5">
    <location>
        <begin position="282"/>
        <end position="302"/>
    </location>
</feature>
<keyword evidence="8" id="KW-1185">Reference proteome</keyword>
<dbReference type="EMBL" id="BMJY01000001">
    <property type="protein sequence ID" value="GGH33263.1"/>
    <property type="molecule type" value="Genomic_DNA"/>
</dbReference>
<dbReference type="PANTHER" id="PTHR39344:SF1">
    <property type="entry name" value="UPF0182 PROTEIN SLL1060"/>
    <property type="match status" value="1"/>
</dbReference>
<protein>
    <recommendedName>
        <fullName evidence="5">UPF0182 protein GCM10010921_00100</fullName>
    </recommendedName>
</protein>
<reference evidence="7" key="2">
    <citation type="submission" date="2020-09" db="EMBL/GenBank/DDBJ databases">
        <authorList>
            <person name="Sun Q."/>
            <person name="Zhou Y."/>
        </authorList>
    </citation>
    <scope>NUCLEOTIDE SEQUENCE</scope>
    <source>
        <strain evidence="7">CGMCC 1.15794</strain>
    </source>
</reference>
<keyword evidence="2 5" id="KW-0812">Transmembrane</keyword>
<evidence type="ECO:0000256" key="1">
    <source>
        <dbReference type="ARBA" id="ARBA00022475"/>
    </source>
</evidence>
<feature type="region of interest" description="Disordered" evidence="6">
    <location>
        <begin position="880"/>
        <end position="925"/>
    </location>
</feature>
<proteinExistence type="inferred from homology"/>
<dbReference type="Pfam" id="PF03699">
    <property type="entry name" value="UPF0182"/>
    <property type="match status" value="1"/>
</dbReference>
<accession>A0A917IBB4</accession>
<evidence type="ECO:0000313" key="8">
    <source>
        <dbReference type="Proteomes" id="UP000657592"/>
    </source>
</evidence>
<dbReference type="GO" id="GO:0005886">
    <property type="term" value="C:plasma membrane"/>
    <property type="evidence" value="ECO:0007669"/>
    <property type="project" value="UniProtKB-SubCell"/>
</dbReference>
<dbReference type="RefSeq" id="WP_188754203.1">
    <property type="nucleotide sequence ID" value="NZ_BMJY01000001.1"/>
</dbReference>
<comment type="caution">
    <text evidence="7">The sequence shown here is derived from an EMBL/GenBank/DDBJ whole genome shotgun (WGS) entry which is preliminary data.</text>
</comment>
<dbReference type="HAMAP" id="MF_01600">
    <property type="entry name" value="UPF0182"/>
    <property type="match status" value="1"/>
</dbReference>
<keyword evidence="3 5" id="KW-1133">Transmembrane helix</keyword>
<feature type="transmembrane region" description="Helical" evidence="5">
    <location>
        <begin position="21"/>
        <end position="41"/>
    </location>
</feature>
<comment type="subcellular location">
    <subcellularLocation>
        <location evidence="5">Cell membrane</location>
        <topology evidence="5">Multi-pass membrane protein</topology>
    </subcellularLocation>
</comment>
<evidence type="ECO:0000256" key="2">
    <source>
        <dbReference type="ARBA" id="ARBA00022692"/>
    </source>
</evidence>
<evidence type="ECO:0000313" key="7">
    <source>
        <dbReference type="EMBL" id="GGH33263.1"/>
    </source>
</evidence>
<feature type="transmembrane region" description="Helical" evidence="5">
    <location>
        <begin position="111"/>
        <end position="132"/>
    </location>
</feature>
<comment type="similarity">
    <text evidence="5">Belongs to the UPF0182 family.</text>
</comment>
<feature type="transmembrane region" description="Helical" evidence="5">
    <location>
        <begin position="61"/>
        <end position="85"/>
    </location>
</feature>
<dbReference type="GO" id="GO:0005576">
    <property type="term" value="C:extracellular region"/>
    <property type="evidence" value="ECO:0007669"/>
    <property type="project" value="TreeGrafter"/>
</dbReference>
<dbReference type="InterPro" id="IPR005372">
    <property type="entry name" value="UPF0182"/>
</dbReference>
<reference evidence="7" key="1">
    <citation type="journal article" date="2014" name="Int. J. Syst. Evol. Microbiol.">
        <title>Complete genome sequence of Corynebacterium casei LMG S-19264T (=DSM 44701T), isolated from a smear-ripened cheese.</title>
        <authorList>
            <consortium name="US DOE Joint Genome Institute (JGI-PGF)"/>
            <person name="Walter F."/>
            <person name="Albersmeier A."/>
            <person name="Kalinowski J."/>
            <person name="Ruckert C."/>
        </authorList>
    </citation>
    <scope>NUCLEOTIDE SEQUENCE</scope>
    <source>
        <strain evidence="7">CGMCC 1.15794</strain>
    </source>
</reference>
<name>A0A917IBB4_9MICO</name>
<feature type="transmembrane region" description="Helical" evidence="5">
    <location>
        <begin position="210"/>
        <end position="227"/>
    </location>
</feature>
<feature type="transmembrane region" description="Helical" evidence="5">
    <location>
        <begin position="256"/>
        <end position="275"/>
    </location>
</feature>
<keyword evidence="4 5" id="KW-0472">Membrane</keyword>
<evidence type="ECO:0000256" key="5">
    <source>
        <dbReference type="HAMAP-Rule" id="MF_01600"/>
    </source>
</evidence>
<sequence>MTTTSAPTPATPSPFRRIATISFAVIAALVVAFFTFSNLYAEYLWFDQLGFESVLVTQWTARAIMFVIGFVAMAVPVWLAIFLAYRLRPVYARLSSQLDRYQEVVEPLRRLGMWGIPVFFGFFAGFAASAQWETTWLWMNGVATGSVDPEFGLDTGFYMFAMPFYQALAGFLSAVVLISLLVTAAVSYLYGSVRVGQGELRISKPARIQLAVLAGVYLLVQAGSLWLDRYATLVAPGNRITGPAYTEVNAVIPGQTILAVVAALVAILFFVTAIIGRWRYPLIATALLIVTSLVVGVGYPWAVQTFQVRPNERALEMDYYQRNVDMTREAYALDGIEKIEFNAETDAEAGQLRNDADTTASLRLMDPAIISPTVRQLQQYRAYYGFAERLDVDRYEIDGETQDTVVAVRELNLQDLDASAQTWQNTTMVYTHGYGLVAAKGNERTREGEPVFIESDIPSTGFLSDLDYEPRVYFGENSPLYSIVGAPEDAEPMELDYPRGQEGASETRTTFRGDGGPSVGNFFNKLLYAMKFQSEQILFSDNVNPESQILYDRHPRDRVQKVAPYLTLDGDPYPSVVDGRIVWIIDGYTTSATYPYSTGVSLSQAISDSTNPAPNLRIDDINYIRNSVKATVDAYDGKVTLYAWDEEDPVLQAWQKVYPTTLEPISEMSGELMSHVRYPTDLFKVQRALLGTYHVDTAGQFYQRDNAWTSPSDPTNPEVLQPPYYLTMRMPGQDEPTFSMFTTFIPDGGQRNVLMGYLAVDSDAGKEAGVKRDGYGTLRLLEVSADSPVPGPGQVQNSFNSDTTIAQEMNVLQLGSSDVSFGNLLTLPVGGGLLYVQPLYVQSTAGTTYPLLRKVLVAFGDELAFEDTLADALDELFGGDSGAATGDDDVTPVDPLDPDAQPEEPAEEPGAEPTTPPAPPAGGATYEEALADAGAALQAKQAALEEGDMVAYAEADRDLNDAVQRLLELSD</sequence>
<dbReference type="PANTHER" id="PTHR39344">
    <property type="entry name" value="UPF0182 PROTEIN SLL1060"/>
    <property type="match status" value="1"/>
</dbReference>
<gene>
    <name evidence="7" type="ORF">GCM10010921_00100</name>
</gene>
<organism evidence="7 8">
    <name type="scientific">Microbacterium album</name>
    <dbReference type="NCBI Taxonomy" id="2053191"/>
    <lineage>
        <taxon>Bacteria</taxon>
        <taxon>Bacillati</taxon>
        <taxon>Actinomycetota</taxon>
        <taxon>Actinomycetes</taxon>
        <taxon>Micrococcales</taxon>
        <taxon>Microbacteriaceae</taxon>
        <taxon>Microbacterium</taxon>
    </lineage>
</organism>
<keyword evidence="1 5" id="KW-1003">Cell membrane</keyword>
<dbReference type="AlphaFoldDB" id="A0A917IBB4"/>
<evidence type="ECO:0000256" key="4">
    <source>
        <dbReference type="ARBA" id="ARBA00023136"/>
    </source>
</evidence>
<feature type="transmembrane region" description="Helical" evidence="5">
    <location>
        <begin position="164"/>
        <end position="190"/>
    </location>
</feature>
<dbReference type="Proteomes" id="UP000657592">
    <property type="component" value="Unassembled WGS sequence"/>
</dbReference>
<evidence type="ECO:0000256" key="6">
    <source>
        <dbReference type="SAM" id="MobiDB-lite"/>
    </source>
</evidence>
<feature type="compositionally biased region" description="Acidic residues" evidence="6">
    <location>
        <begin position="886"/>
        <end position="910"/>
    </location>
</feature>
<evidence type="ECO:0000256" key="3">
    <source>
        <dbReference type="ARBA" id="ARBA00022989"/>
    </source>
</evidence>